<dbReference type="PANTHER" id="PTHR13789:SF309">
    <property type="entry name" value="PUTATIVE (AFU_ORTHOLOGUE AFUA_6G14510)-RELATED"/>
    <property type="match status" value="1"/>
</dbReference>
<keyword evidence="2" id="KW-0285">Flavoprotein</keyword>
<dbReference type="EMBL" id="JAFJYH010000268">
    <property type="protein sequence ID" value="KAG4414361.1"/>
    <property type="molecule type" value="Genomic_DNA"/>
</dbReference>
<dbReference type="PANTHER" id="PTHR13789">
    <property type="entry name" value="MONOOXYGENASE"/>
    <property type="match status" value="1"/>
</dbReference>
<evidence type="ECO:0000256" key="3">
    <source>
        <dbReference type="ARBA" id="ARBA00022827"/>
    </source>
</evidence>
<dbReference type="Pfam" id="PF01494">
    <property type="entry name" value="FAD_binding_3"/>
    <property type="match status" value="1"/>
</dbReference>
<keyword evidence="5" id="KW-0503">Monooxygenase</keyword>
<organism evidence="7 8">
    <name type="scientific">Cadophora malorum</name>
    <dbReference type="NCBI Taxonomy" id="108018"/>
    <lineage>
        <taxon>Eukaryota</taxon>
        <taxon>Fungi</taxon>
        <taxon>Dikarya</taxon>
        <taxon>Ascomycota</taxon>
        <taxon>Pezizomycotina</taxon>
        <taxon>Leotiomycetes</taxon>
        <taxon>Helotiales</taxon>
        <taxon>Ploettnerulaceae</taxon>
        <taxon>Cadophora</taxon>
    </lineage>
</organism>
<dbReference type="Proteomes" id="UP000664132">
    <property type="component" value="Unassembled WGS sequence"/>
</dbReference>
<dbReference type="AlphaFoldDB" id="A0A8H7T7F4"/>
<evidence type="ECO:0000313" key="8">
    <source>
        <dbReference type="Proteomes" id="UP000664132"/>
    </source>
</evidence>
<dbReference type="OrthoDB" id="417877at2759"/>
<sequence length="439" mass="48501">MVSVQYSEKLHIAIAGAGIAGLTAAIALKHPLIEVSIYEKATELKEIGASIALGPNGLRTLERLGLHDAISDEVAFRGPSDLPMIYRHWKTNEIIGNDSHQTVTEYLHQTARYHRGHLHAALAKHVPSDIIHLRKQIIDVELDPSEGVTLKFKDGSTATADVLLGADGLHSRVRQSFVPDFELKWSGWTAFRATFDASLVESIPDLPEDSTHWWGPTTSFFSSRLGKNSFSTVGSVFGDPEDPKALYNDVSWDEDASLQAFQELYKDWNPVVKRLTELTPNVRFYPNYSSTTYLDTWVFGDRVTLIGDAAHAHGGAHATGGSLAIDDAYTLSLALNSVFSVTAKRKPSRAEISKALKLYEQIRKPHAERLLKLVHTGNNARIQKLRSGKVEPDEELRARAAKGSSTNWLHEHDAVKAFEEALERERGDVGGVEVVSARL</sequence>
<proteinExistence type="inferred from homology"/>
<dbReference type="Gene3D" id="3.50.50.60">
    <property type="entry name" value="FAD/NAD(P)-binding domain"/>
    <property type="match status" value="1"/>
</dbReference>
<feature type="domain" description="FAD-binding" evidence="6">
    <location>
        <begin position="11"/>
        <end position="372"/>
    </location>
</feature>
<dbReference type="InterPro" id="IPR036188">
    <property type="entry name" value="FAD/NAD-bd_sf"/>
</dbReference>
<gene>
    <name evidence="7" type="ORF">IFR04_012498</name>
</gene>
<comment type="caution">
    <text evidence="7">The sequence shown here is derived from an EMBL/GenBank/DDBJ whole genome shotgun (WGS) entry which is preliminary data.</text>
</comment>
<dbReference type="SUPFAM" id="SSF54373">
    <property type="entry name" value="FAD-linked reductases, C-terminal domain"/>
    <property type="match status" value="1"/>
</dbReference>
<evidence type="ECO:0000256" key="1">
    <source>
        <dbReference type="ARBA" id="ARBA00007992"/>
    </source>
</evidence>
<dbReference type="PRINTS" id="PR00420">
    <property type="entry name" value="RNGMNOXGNASE"/>
</dbReference>
<accession>A0A8H7T7F4</accession>
<dbReference type="GO" id="GO:0071949">
    <property type="term" value="F:FAD binding"/>
    <property type="evidence" value="ECO:0007669"/>
    <property type="project" value="InterPro"/>
</dbReference>
<keyword evidence="8" id="KW-1185">Reference proteome</keyword>
<evidence type="ECO:0000256" key="5">
    <source>
        <dbReference type="ARBA" id="ARBA00023033"/>
    </source>
</evidence>
<keyword evidence="3" id="KW-0274">FAD</keyword>
<evidence type="ECO:0000256" key="4">
    <source>
        <dbReference type="ARBA" id="ARBA00023002"/>
    </source>
</evidence>
<keyword evidence="4" id="KW-0560">Oxidoreductase</keyword>
<dbReference type="InterPro" id="IPR050493">
    <property type="entry name" value="FAD-dep_Monooxygenase_BioMet"/>
</dbReference>
<dbReference type="InterPro" id="IPR002938">
    <property type="entry name" value="FAD-bd"/>
</dbReference>
<dbReference type="GO" id="GO:0004497">
    <property type="term" value="F:monooxygenase activity"/>
    <property type="evidence" value="ECO:0007669"/>
    <property type="project" value="UniProtKB-KW"/>
</dbReference>
<protein>
    <recommendedName>
        <fullName evidence="6">FAD-binding domain-containing protein</fullName>
    </recommendedName>
</protein>
<evidence type="ECO:0000313" key="7">
    <source>
        <dbReference type="EMBL" id="KAG4414361.1"/>
    </source>
</evidence>
<comment type="similarity">
    <text evidence="1">Belongs to the paxM FAD-dependent monooxygenase family.</text>
</comment>
<reference evidence="7" key="1">
    <citation type="submission" date="2021-02" db="EMBL/GenBank/DDBJ databases">
        <title>Genome sequence Cadophora malorum strain M34.</title>
        <authorList>
            <person name="Stefanovic E."/>
            <person name="Vu D."/>
            <person name="Scully C."/>
            <person name="Dijksterhuis J."/>
            <person name="Roader J."/>
            <person name="Houbraken J."/>
        </authorList>
    </citation>
    <scope>NUCLEOTIDE SEQUENCE</scope>
    <source>
        <strain evidence="7">M34</strain>
    </source>
</reference>
<name>A0A8H7T7F4_9HELO</name>
<dbReference type="SUPFAM" id="SSF51905">
    <property type="entry name" value="FAD/NAD(P)-binding domain"/>
    <property type="match status" value="1"/>
</dbReference>
<evidence type="ECO:0000256" key="2">
    <source>
        <dbReference type="ARBA" id="ARBA00022630"/>
    </source>
</evidence>
<evidence type="ECO:0000259" key="6">
    <source>
        <dbReference type="Pfam" id="PF01494"/>
    </source>
</evidence>